<gene>
    <name evidence="1" type="ORF">AXF17_04060</name>
</gene>
<accession>A0A223ARW0</accession>
<dbReference type="RefSeq" id="WP_094233935.1">
    <property type="nucleotide sequence ID" value="NZ_CP016199.1"/>
</dbReference>
<sequence>MDVEKLFQGIAVIFDDEINDPTSTIYTIKKNIQSKNIPVAVYNEMPRQEIIPSLSNAAFVILDWDYTNSKLDVESSERVSIPIELKANQEQDLIQFISKLLCEIFIPVFIFTSKSVDSIKTTLRDAKLWNDDKENRIFIKQKNDINTEAQLFEEIENWIKAMPSVYVLKEWEKNISKSKDAMFIELYGYSPNWVKIIWDMLKEDSIENHREFGEFVTRNLNNRIGTYEFDENIIGAERGISPEELRRVVEGERYLFYDTQPEQAYTGDLFEDDNEYYLNIRAQCDLSRRDVDSGEYNPKLYCIKGKKLRSKDIVTDDIRMTTEETLIFDKCKSFSLDEMCEICKDNDELKKFNKNFTKYRNGIFFRKGTFLERNDKVILGCVAGKQALQFNLDISIKEFNDVKDKRIGRILPPYITRIQQKCAQNMVREGVMPVPEGLFMSF</sequence>
<dbReference type="OrthoDB" id="6064628at2"/>
<protein>
    <recommendedName>
        <fullName evidence="3">Response receiver domain-containing protein</fullName>
    </recommendedName>
</protein>
<reference evidence="2" key="1">
    <citation type="submission" date="2016-05" db="EMBL/GenBank/DDBJ databases">
        <authorList>
            <person name="Holder M.E."/>
            <person name="Ajami N.J."/>
            <person name="Petrosino J.F."/>
        </authorList>
    </citation>
    <scope>NUCLEOTIDE SEQUENCE [LARGE SCALE GENOMIC DNA]</scope>
    <source>
        <strain evidence="2">ATCC 700696</strain>
    </source>
</reference>
<dbReference type="AlphaFoldDB" id="A0A223ARW0"/>
<dbReference type="EMBL" id="CP016199">
    <property type="protein sequence ID" value="ASS37708.1"/>
    <property type="molecule type" value="Genomic_DNA"/>
</dbReference>
<keyword evidence="2" id="KW-1185">Reference proteome</keyword>
<evidence type="ECO:0008006" key="3">
    <source>
        <dbReference type="Google" id="ProtNLM"/>
    </source>
</evidence>
<proteinExistence type="predicted"/>
<organism evidence="1 2">
    <name type="scientific">Mogibacterium pumilum</name>
    <dbReference type="NCBI Taxonomy" id="86332"/>
    <lineage>
        <taxon>Bacteria</taxon>
        <taxon>Bacillati</taxon>
        <taxon>Bacillota</taxon>
        <taxon>Clostridia</taxon>
        <taxon>Peptostreptococcales</taxon>
        <taxon>Anaerovoracaceae</taxon>
        <taxon>Mogibacterium</taxon>
    </lineage>
</organism>
<evidence type="ECO:0000313" key="1">
    <source>
        <dbReference type="EMBL" id="ASS37708.1"/>
    </source>
</evidence>
<name>A0A223ARW0_9FIRM</name>
<dbReference type="Proteomes" id="UP000214689">
    <property type="component" value="Chromosome"/>
</dbReference>
<evidence type="ECO:0000313" key="2">
    <source>
        <dbReference type="Proteomes" id="UP000214689"/>
    </source>
</evidence>